<accession>A0A6I4VT15</accession>
<dbReference type="SUPFAM" id="SSF55469">
    <property type="entry name" value="FMN-dependent nitroreductase-like"/>
    <property type="match status" value="1"/>
</dbReference>
<keyword evidence="2" id="KW-0560">Oxidoreductase</keyword>
<evidence type="ECO:0000256" key="1">
    <source>
        <dbReference type="ARBA" id="ARBA00007118"/>
    </source>
</evidence>
<dbReference type="Gene3D" id="3.40.109.10">
    <property type="entry name" value="NADH Oxidase"/>
    <property type="match status" value="1"/>
</dbReference>
<comment type="similarity">
    <text evidence="1">Belongs to the nitroreductase family.</text>
</comment>
<organism evidence="4 5">
    <name type="scientific">Shimazuella alba</name>
    <dbReference type="NCBI Taxonomy" id="2690964"/>
    <lineage>
        <taxon>Bacteria</taxon>
        <taxon>Bacillati</taxon>
        <taxon>Bacillota</taxon>
        <taxon>Bacilli</taxon>
        <taxon>Bacillales</taxon>
        <taxon>Thermoactinomycetaceae</taxon>
        <taxon>Shimazuella</taxon>
    </lineage>
</organism>
<keyword evidence="5" id="KW-1185">Reference proteome</keyword>
<dbReference type="Proteomes" id="UP000430692">
    <property type="component" value="Unassembled WGS sequence"/>
</dbReference>
<comment type="caution">
    <text evidence="4">The sequence shown here is derived from an EMBL/GenBank/DDBJ whole genome shotgun (WGS) entry which is preliminary data.</text>
</comment>
<dbReference type="GO" id="GO:0016491">
    <property type="term" value="F:oxidoreductase activity"/>
    <property type="evidence" value="ECO:0007669"/>
    <property type="project" value="UniProtKB-KW"/>
</dbReference>
<name>A0A6I4VT15_9BACL</name>
<reference evidence="4 5" key="1">
    <citation type="submission" date="2019-12" db="EMBL/GenBank/DDBJ databases">
        <title>Whole-genome analyses of novel actinobacteria.</title>
        <authorList>
            <person name="Sahin N."/>
            <person name="Saygin H."/>
        </authorList>
    </citation>
    <scope>NUCLEOTIDE SEQUENCE [LARGE SCALE GENOMIC DNA]</scope>
    <source>
        <strain evidence="4 5">KC615</strain>
    </source>
</reference>
<evidence type="ECO:0000259" key="3">
    <source>
        <dbReference type="Pfam" id="PF00881"/>
    </source>
</evidence>
<sequence>MTTSTQYDVFKEVMLSRASVKRYDPNHVMPEAEIDELLTLASSAPSSWNLQHWRYLVISKEEQKQKLMPIAFGQKQIEEASIVVVILGDLESYRTAHQIYGDAVDQGQITRELRDKLVSQIEGAYADKSRSQMDATLNCGLTAMQLMLAAKAMGYDSCPMGGFDPSKLVREFHVPDRYFPVVLVSIGKAAQPARPTPRLSLNELVIKESF</sequence>
<evidence type="ECO:0000313" key="4">
    <source>
        <dbReference type="EMBL" id="MXQ53345.1"/>
    </source>
</evidence>
<dbReference type="CDD" id="cd02137">
    <property type="entry name" value="MhqN-like"/>
    <property type="match status" value="1"/>
</dbReference>
<proteinExistence type="inferred from homology"/>
<dbReference type="PANTHER" id="PTHR43673">
    <property type="entry name" value="NAD(P)H NITROREDUCTASE YDGI-RELATED"/>
    <property type="match status" value="1"/>
</dbReference>
<dbReference type="PANTHER" id="PTHR43673:SF3">
    <property type="entry name" value="NAD(P)H NITROREDUCTASE YODC-RELATED"/>
    <property type="match status" value="1"/>
</dbReference>
<dbReference type="EMBL" id="WUUL01000003">
    <property type="protein sequence ID" value="MXQ53345.1"/>
    <property type="molecule type" value="Genomic_DNA"/>
</dbReference>
<evidence type="ECO:0000256" key="2">
    <source>
        <dbReference type="ARBA" id="ARBA00023002"/>
    </source>
</evidence>
<evidence type="ECO:0000313" key="5">
    <source>
        <dbReference type="Proteomes" id="UP000430692"/>
    </source>
</evidence>
<protein>
    <submittedName>
        <fullName evidence="4">Nitroreductase family protein</fullName>
    </submittedName>
</protein>
<feature type="domain" description="Nitroreductase" evidence="3">
    <location>
        <begin position="16"/>
        <end position="188"/>
    </location>
</feature>
<gene>
    <name evidence="4" type="ORF">GSM42_06290</name>
</gene>
<dbReference type="Pfam" id="PF00881">
    <property type="entry name" value="Nitroreductase"/>
    <property type="match status" value="1"/>
</dbReference>
<dbReference type="InterPro" id="IPR000415">
    <property type="entry name" value="Nitroreductase-like"/>
</dbReference>
<dbReference type="InterPro" id="IPR029479">
    <property type="entry name" value="Nitroreductase"/>
</dbReference>
<dbReference type="RefSeq" id="WP_160800695.1">
    <property type="nucleotide sequence ID" value="NZ_WUUL01000003.1"/>
</dbReference>
<dbReference type="AlphaFoldDB" id="A0A6I4VT15"/>